<dbReference type="InterPro" id="IPR033740">
    <property type="entry name" value="Pept_M24B"/>
</dbReference>
<evidence type="ECO:0000259" key="4">
    <source>
        <dbReference type="Pfam" id="PF00557"/>
    </source>
</evidence>
<dbReference type="GO" id="GO:0070006">
    <property type="term" value="F:metalloaminopeptidase activity"/>
    <property type="evidence" value="ECO:0007669"/>
    <property type="project" value="InterPro"/>
</dbReference>
<dbReference type="SUPFAM" id="SSF55920">
    <property type="entry name" value="Creatinase/aminopeptidase"/>
    <property type="match status" value="1"/>
</dbReference>
<dbReference type="InterPro" id="IPR050422">
    <property type="entry name" value="X-Pro_aminopeptidase_P"/>
</dbReference>
<dbReference type="Pfam" id="PF00557">
    <property type="entry name" value="Peptidase_M24"/>
    <property type="match status" value="1"/>
</dbReference>
<evidence type="ECO:0000259" key="6">
    <source>
        <dbReference type="Pfam" id="PF16188"/>
    </source>
</evidence>
<evidence type="ECO:0000313" key="8">
    <source>
        <dbReference type="Proteomes" id="UP000309450"/>
    </source>
</evidence>
<sequence length="598" mass="64698">MFQTFESTASPATGPVRLAQLRARLAAEGLAGFIVPRSDAHQGEYVAARDERLQWLTGFTGSAGFCIVLPDVAGVFIDGRYRVQVKAQVDLAAFTPVPWPEVKPGAWIREKLTGGVIGFDPWLHTADEIEKLDSALEGSGITLRSTRNFIDSIWNDQPAPPVGRAFVHSDDLAGETAAAKRDRLAAGLAQAGERAAVITLPDSICWLLNIRGADVPRNPILHGFAVLQDNGHVTLYADPAKFDEPTRAHLGPHVTLRPPAAFVPGLHTLPGPVRVDRTTAPLAVSRELEEAGIAVVWGDDPCRLPKACKNAGEIAGMREAHLRDGAAMVEFLCWLDAEAPKGGLTEIDVVTALEGFRRATNALHDISFDTICGAGPNGAIMHYRVTHETNRPVRQGELLLVDSGAQYADGTTDITRTMAIGPVSAEAQECYTAVLQGLIAISRVRWPRGLAGRDLDPLARYPLWVAGRDFDHGTGHGVGAFLSVHEGPQRLSRISEVPLRPGMILSNEPGYYREGAFGIRLENLIVVEEAAKAGDGRDHLAFETLTFVPFDRRLILTERLAPGERDWLNAYHCAVMDRIGPRVSDAARVWLASACAPV</sequence>
<dbReference type="Gene3D" id="3.90.230.10">
    <property type="entry name" value="Creatinase/methionine aminopeptidase superfamily"/>
    <property type="match status" value="1"/>
</dbReference>
<comment type="similarity">
    <text evidence="1">Belongs to the peptidase M24B family.</text>
</comment>
<dbReference type="Pfam" id="PF16189">
    <property type="entry name" value="Creatinase_N_2"/>
    <property type="match status" value="1"/>
</dbReference>
<dbReference type="InterPro" id="IPR029149">
    <property type="entry name" value="Creatin/AminoP/Spt16_N"/>
</dbReference>
<dbReference type="OrthoDB" id="9806388at2"/>
<organism evidence="7 8">
    <name type="scientific">Aliigemmobacter aestuarii</name>
    <dbReference type="NCBI Taxonomy" id="1445661"/>
    <lineage>
        <taxon>Bacteria</taxon>
        <taxon>Pseudomonadati</taxon>
        <taxon>Pseudomonadota</taxon>
        <taxon>Alphaproteobacteria</taxon>
        <taxon>Rhodobacterales</taxon>
        <taxon>Paracoccaceae</taxon>
        <taxon>Aliigemmobacter</taxon>
    </lineage>
</organism>
<dbReference type="InterPro" id="IPR000587">
    <property type="entry name" value="Creatinase_N"/>
</dbReference>
<evidence type="ECO:0000259" key="5">
    <source>
        <dbReference type="Pfam" id="PF01321"/>
    </source>
</evidence>
<dbReference type="InterPro" id="IPR000994">
    <property type="entry name" value="Pept_M24"/>
</dbReference>
<dbReference type="SUPFAM" id="SSF53092">
    <property type="entry name" value="Creatinase/prolidase N-terminal domain"/>
    <property type="match status" value="1"/>
</dbReference>
<dbReference type="Pfam" id="PF16188">
    <property type="entry name" value="Peptidase_M24_C"/>
    <property type="match status" value="1"/>
</dbReference>
<evidence type="ECO:0000256" key="2">
    <source>
        <dbReference type="ARBA" id="ARBA00022723"/>
    </source>
</evidence>
<dbReference type="GO" id="GO:0046872">
    <property type="term" value="F:metal ion binding"/>
    <property type="evidence" value="ECO:0007669"/>
    <property type="project" value="UniProtKB-KW"/>
</dbReference>
<accession>A0A4S3MPA3</accession>
<keyword evidence="7" id="KW-0031">Aminopeptidase</keyword>
<evidence type="ECO:0000256" key="3">
    <source>
        <dbReference type="ARBA" id="ARBA00022801"/>
    </source>
</evidence>
<dbReference type="Pfam" id="PF01321">
    <property type="entry name" value="Creatinase_N"/>
    <property type="match status" value="1"/>
</dbReference>
<evidence type="ECO:0000313" key="7">
    <source>
        <dbReference type="EMBL" id="THD84310.1"/>
    </source>
</evidence>
<keyword evidence="8" id="KW-1185">Reference proteome</keyword>
<dbReference type="AlphaFoldDB" id="A0A4S3MPA3"/>
<gene>
    <name evidence="7" type="ORF">E7811_00720</name>
</gene>
<keyword evidence="3" id="KW-0378">Hydrolase</keyword>
<keyword evidence="7" id="KW-0645">Protease</keyword>
<dbReference type="InterPro" id="IPR036005">
    <property type="entry name" value="Creatinase/aminopeptidase-like"/>
</dbReference>
<reference evidence="7 8" key="1">
    <citation type="submission" date="2019-04" db="EMBL/GenBank/DDBJ databases">
        <title>Draft genome sequence of Gemmobacter aestuarii sp. nov.</title>
        <authorList>
            <person name="Hameed A."/>
            <person name="Lin S.-Y."/>
            <person name="Shahina M."/>
            <person name="Lai W.-A."/>
            <person name="Young C.-C."/>
        </authorList>
    </citation>
    <scope>NUCLEOTIDE SEQUENCE [LARGE SCALE GENOMIC DNA]</scope>
    <source>
        <strain evidence="7 8">CC-PW-75</strain>
    </source>
</reference>
<comment type="caution">
    <text evidence="7">The sequence shown here is derived from an EMBL/GenBank/DDBJ whole genome shotgun (WGS) entry which is preliminary data.</text>
</comment>
<dbReference type="FunFam" id="3.90.230.10:FF:000009">
    <property type="entry name" value="xaa-Pro aminopeptidase 2"/>
    <property type="match status" value="1"/>
</dbReference>
<dbReference type="Gene3D" id="3.40.350.10">
    <property type="entry name" value="Creatinase/prolidase N-terminal domain"/>
    <property type="match status" value="2"/>
</dbReference>
<dbReference type="PANTHER" id="PTHR43763">
    <property type="entry name" value="XAA-PRO AMINOPEPTIDASE 1"/>
    <property type="match status" value="1"/>
</dbReference>
<name>A0A4S3MPA3_9RHOB</name>
<protein>
    <submittedName>
        <fullName evidence="7">Aminopeptidase P family protein</fullName>
    </submittedName>
</protein>
<dbReference type="RefSeq" id="WP_136392691.1">
    <property type="nucleotide sequence ID" value="NZ_SSND01000001.1"/>
</dbReference>
<dbReference type="EMBL" id="SSND01000001">
    <property type="protein sequence ID" value="THD84310.1"/>
    <property type="molecule type" value="Genomic_DNA"/>
</dbReference>
<keyword evidence="2" id="KW-0479">Metal-binding</keyword>
<dbReference type="Proteomes" id="UP000309450">
    <property type="component" value="Unassembled WGS sequence"/>
</dbReference>
<evidence type="ECO:0000256" key="1">
    <source>
        <dbReference type="ARBA" id="ARBA00008766"/>
    </source>
</evidence>
<proteinExistence type="inferred from homology"/>
<feature type="domain" description="Creatinase N-terminal" evidence="5">
    <location>
        <begin position="17"/>
        <end position="151"/>
    </location>
</feature>
<dbReference type="GO" id="GO:0005737">
    <property type="term" value="C:cytoplasm"/>
    <property type="evidence" value="ECO:0007669"/>
    <property type="project" value="UniProtKB-ARBA"/>
</dbReference>
<dbReference type="CDD" id="cd01085">
    <property type="entry name" value="APP"/>
    <property type="match status" value="1"/>
</dbReference>
<dbReference type="InterPro" id="IPR032416">
    <property type="entry name" value="Peptidase_M24_C"/>
</dbReference>
<feature type="domain" description="Peptidase M24 C-terminal" evidence="6">
    <location>
        <begin position="540"/>
        <end position="598"/>
    </location>
</feature>
<feature type="domain" description="Peptidase M24" evidence="4">
    <location>
        <begin position="316"/>
        <end position="529"/>
    </location>
</feature>
<dbReference type="PANTHER" id="PTHR43763:SF6">
    <property type="entry name" value="XAA-PRO AMINOPEPTIDASE 1"/>
    <property type="match status" value="1"/>
</dbReference>